<evidence type="ECO:0000313" key="1">
    <source>
        <dbReference type="EMBL" id="KAG2577818.1"/>
    </source>
</evidence>
<dbReference type="EMBL" id="CM029048">
    <property type="protein sequence ID" value="KAG2577818.1"/>
    <property type="molecule type" value="Genomic_DNA"/>
</dbReference>
<reference evidence="1" key="1">
    <citation type="submission" date="2020-05" db="EMBL/GenBank/DDBJ databases">
        <title>WGS assembly of Panicum virgatum.</title>
        <authorList>
            <person name="Lovell J.T."/>
            <person name="Jenkins J."/>
            <person name="Shu S."/>
            <person name="Juenger T.E."/>
            <person name="Schmutz J."/>
        </authorList>
    </citation>
    <scope>NUCLEOTIDE SEQUENCE</scope>
    <source>
        <strain evidence="1">AP13</strain>
    </source>
</reference>
<organism evidence="1 2">
    <name type="scientific">Panicum virgatum</name>
    <name type="common">Blackwell switchgrass</name>
    <dbReference type="NCBI Taxonomy" id="38727"/>
    <lineage>
        <taxon>Eukaryota</taxon>
        <taxon>Viridiplantae</taxon>
        <taxon>Streptophyta</taxon>
        <taxon>Embryophyta</taxon>
        <taxon>Tracheophyta</taxon>
        <taxon>Spermatophyta</taxon>
        <taxon>Magnoliopsida</taxon>
        <taxon>Liliopsida</taxon>
        <taxon>Poales</taxon>
        <taxon>Poaceae</taxon>
        <taxon>PACMAD clade</taxon>
        <taxon>Panicoideae</taxon>
        <taxon>Panicodae</taxon>
        <taxon>Paniceae</taxon>
        <taxon>Panicinae</taxon>
        <taxon>Panicum</taxon>
        <taxon>Panicum sect. Hiantes</taxon>
    </lineage>
</organism>
<gene>
    <name evidence="1" type="ORF">PVAP13_6NG180012</name>
</gene>
<protein>
    <submittedName>
        <fullName evidence="1">Uncharacterized protein</fullName>
    </submittedName>
</protein>
<dbReference type="AlphaFoldDB" id="A0A8T0QXV4"/>
<proteinExistence type="predicted"/>
<evidence type="ECO:0000313" key="2">
    <source>
        <dbReference type="Proteomes" id="UP000823388"/>
    </source>
</evidence>
<name>A0A8T0QXV4_PANVG</name>
<dbReference type="Proteomes" id="UP000823388">
    <property type="component" value="Chromosome 6N"/>
</dbReference>
<accession>A0A8T0QXV4</accession>
<sequence length="96" mass="10748">MIMPFFMRNASTGSFRCQRLVAMPITNRRAVATSILAATCHEAPNICWLQPEQVLQGTFCPGAERQPPRIILRNISFCCISDDVSAIIEGHRKQVD</sequence>
<comment type="caution">
    <text evidence="1">The sequence shown here is derived from an EMBL/GenBank/DDBJ whole genome shotgun (WGS) entry which is preliminary data.</text>
</comment>
<keyword evidence="2" id="KW-1185">Reference proteome</keyword>